<protein>
    <submittedName>
        <fullName evidence="1">Uncharacterized protein</fullName>
    </submittedName>
</protein>
<reference evidence="1" key="1">
    <citation type="journal article" date="2022" name="Int. J. Syst. Evol. Microbiol.">
        <title>Genome-based, phenotypic and chemotaxonomic classification of Faecalibacterium strains: proposal of three novel species Faecalibacterium duncaniae sp. nov., Faecalibacterium hattorii sp. nov. and Faecalibacterium gallinarum sp. nov. .</title>
        <authorList>
            <person name="Sakamoto M."/>
            <person name="Sakurai N."/>
            <person name="Tanno H."/>
            <person name="Iino T."/>
            <person name="Ohkuma M."/>
            <person name="Endo A."/>
        </authorList>
    </citation>
    <scope>NUCLEOTIDE SEQUENCE</scope>
    <source>
        <strain evidence="1">JCM 17207</strain>
    </source>
</reference>
<name>A0AA37J0K7_9FIRM</name>
<comment type="caution">
    <text evidence="1">The sequence shown here is derived from an EMBL/GenBank/DDBJ whole genome shotgun (WGS) entry which is preliminary data.</text>
</comment>
<accession>A0AA37J0K7</accession>
<dbReference type="AlphaFoldDB" id="A0AA37J0K7"/>
<evidence type="ECO:0000313" key="2">
    <source>
        <dbReference type="Proteomes" id="UP001055185"/>
    </source>
</evidence>
<proteinExistence type="predicted"/>
<gene>
    <name evidence="1" type="ORF">JCM17207_23770</name>
</gene>
<dbReference type="Proteomes" id="UP001055185">
    <property type="component" value="Unassembled WGS sequence"/>
</dbReference>
<evidence type="ECO:0000313" key="1">
    <source>
        <dbReference type="EMBL" id="GJN65752.1"/>
    </source>
</evidence>
<keyword evidence="2" id="KW-1185">Reference proteome</keyword>
<dbReference type="EMBL" id="BQKV01000106">
    <property type="protein sequence ID" value="GJN65752.1"/>
    <property type="molecule type" value="Genomic_DNA"/>
</dbReference>
<organism evidence="1 2">
    <name type="scientific">Faecalibacterium gallinarum</name>
    <dbReference type="NCBI Taxonomy" id="2903556"/>
    <lineage>
        <taxon>Bacteria</taxon>
        <taxon>Bacillati</taxon>
        <taxon>Bacillota</taxon>
        <taxon>Clostridia</taxon>
        <taxon>Eubacteriales</taxon>
        <taxon>Oscillospiraceae</taxon>
        <taxon>Faecalibacterium</taxon>
    </lineage>
</organism>
<sequence>MPRSGRGDTLDGWEGGSINPLAFSPGIWYYTKSTERDALVLSVGQRLAAWFGIRMRVLYDGASANQVRWGTKQP</sequence>